<dbReference type="Pfam" id="PF01636">
    <property type="entry name" value="APH"/>
    <property type="match status" value="1"/>
</dbReference>
<dbReference type="InterPro" id="IPR051678">
    <property type="entry name" value="AGP_Transferase"/>
</dbReference>
<evidence type="ECO:0000313" key="2">
    <source>
        <dbReference type="EMBL" id="KAH7233086.1"/>
    </source>
</evidence>
<dbReference type="GO" id="GO:0016301">
    <property type="term" value="F:kinase activity"/>
    <property type="evidence" value="ECO:0007669"/>
    <property type="project" value="UniProtKB-KW"/>
</dbReference>
<dbReference type="Proteomes" id="UP000813427">
    <property type="component" value="Unassembled WGS sequence"/>
</dbReference>
<feature type="domain" description="Aminoglycoside phosphotransferase" evidence="1">
    <location>
        <begin position="140"/>
        <end position="328"/>
    </location>
</feature>
<keyword evidence="2" id="KW-0808">Transferase</keyword>
<keyword evidence="2" id="KW-0418">Kinase</keyword>
<dbReference type="InterPro" id="IPR002575">
    <property type="entry name" value="Aminoglycoside_PTrfase"/>
</dbReference>
<protein>
    <submittedName>
        <fullName evidence="2">Kinase-like domain-containing protein</fullName>
    </submittedName>
</protein>
<dbReference type="SUPFAM" id="SSF56112">
    <property type="entry name" value="Protein kinase-like (PK-like)"/>
    <property type="match status" value="1"/>
</dbReference>
<evidence type="ECO:0000313" key="3">
    <source>
        <dbReference type="Proteomes" id="UP000813427"/>
    </source>
</evidence>
<dbReference type="CDD" id="cd05120">
    <property type="entry name" value="APH_ChoK_like"/>
    <property type="match status" value="1"/>
</dbReference>
<dbReference type="AlphaFoldDB" id="A0A8K0W6C8"/>
<keyword evidence="3" id="KW-1185">Reference proteome</keyword>
<accession>A0A8K0W6C8</accession>
<organism evidence="2 3">
    <name type="scientific">Fusarium tricinctum</name>
    <dbReference type="NCBI Taxonomy" id="61284"/>
    <lineage>
        <taxon>Eukaryota</taxon>
        <taxon>Fungi</taxon>
        <taxon>Dikarya</taxon>
        <taxon>Ascomycota</taxon>
        <taxon>Pezizomycotina</taxon>
        <taxon>Sordariomycetes</taxon>
        <taxon>Hypocreomycetidae</taxon>
        <taxon>Hypocreales</taxon>
        <taxon>Nectriaceae</taxon>
        <taxon>Fusarium</taxon>
        <taxon>Fusarium tricinctum species complex</taxon>
    </lineage>
</organism>
<proteinExistence type="predicted"/>
<dbReference type="InterPro" id="IPR011009">
    <property type="entry name" value="Kinase-like_dom_sf"/>
</dbReference>
<sequence>MDPLVVRPILNVPKTLDKYHAVQANIGGPLYPSILEKVDVVRRGKFVDHSGSDLPLPNIGFLETFSRLSPSIRWLLVGREVAVKAQRPAYTIPSLSSLYHRISEYTAVTLTTICRLMPPSLRIPVYRFLAFLGGRLYGPSNSSFKVQKLPFGMYLKTGRIQNFKGLANEYGALQLLRKNTHVPVPRPLDLTSSGDTCYMLSTQISGYCLGQCIDSFTEREIKALVQDLQDCLIEMRALPNEATPKHAICNAIGGPCYDFRLVLSKDYDEERGDFFGPFANEDEFNDLLQTPALPGVAHRGGHRSNILVYNGRLSGIVDWENSGWYPDYWEYTKARFITKLDKRFLQTVESIFEPLGDYKSELATEQKLWECCM</sequence>
<dbReference type="Gene3D" id="3.90.1200.10">
    <property type="match status" value="1"/>
</dbReference>
<dbReference type="Gene3D" id="3.30.200.150">
    <property type="match status" value="1"/>
</dbReference>
<evidence type="ECO:0000259" key="1">
    <source>
        <dbReference type="Pfam" id="PF01636"/>
    </source>
</evidence>
<comment type="caution">
    <text evidence="2">The sequence shown here is derived from an EMBL/GenBank/DDBJ whole genome shotgun (WGS) entry which is preliminary data.</text>
</comment>
<reference evidence="2" key="1">
    <citation type="journal article" date="2021" name="Nat. Commun.">
        <title>Genetic determinants of endophytism in the Arabidopsis root mycobiome.</title>
        <authorList>
            <person name="Mesny F."/>
            <person name="Miyauchi S."/>
            <person name="Thiergart T."/>
            <person name="Pickel B."/>
            <person name="Atanasova L."/>
            <person name="Karlsson M."/>
            <person name="Huettel B."/>
            <person name="Barry K.W."/>
            <person name="Haridas S."/>
            <person name="Chen C."/>
            <person name="Bauer D."/>
            <person name="Andreopoulos W."/>
            <person name="Pangilinan J."/>
            <person name="LaButti K."/>
            <person name="Riley R."/>
            <person name="Lipzen A."/>
            <person name="Clum A."/>
            <person name="Drula E."/>
            <person name="Henrissat B."/>
            <person name="Kohler A."/>
            <person name="Grigoriev I.V."/>
            <person name="Martin F.M."/>
            <person name="Hacquard S."/>
        </authorList>
    </citation>
    <scope>NUCLEOTIDE SEQUENCE</scope>
    <source>
        <strain evidence="2">MPI-SDFR-AT-0068</strain>
    </source>
</reference>
<gene>
    <name evidence="2" type="ORF">BKA59DRAFT_497038</name>
</gene>
<dbReference type="PANTHER" id="PTHR21310">
    <property type="entry name" value="AMINOGLYCOSIDE PHOSPHOTRANSFERASE-RELATED-RELATED"/>
    <property type="match status" value="1"/>
</dbReference>
<dbReference type="EMBL" id="JAGPXF010000008">
    <property type="protein sequence ID" value="KAH7233086.1"/>
    <property type="molecule type" value="Genomic_DNA"/>
</dbReference>
<name>A0A8K0W6C8_9HYPO</name>
<dbReference type="PANTHER" id="PTHR21310:SF58">
    <property type="entry name" value="AMINOGLYCOSIDE PHOSPHOTRANSFERASE DOMAIN-CONTAINING PROTEIN"/>
    <property type="match status" value="1"/>
</dbReference>
<dbReference type="OrthoDB" id="3250044at2759"/>